<accession>A0A6V7R934</accession>
<dbReference type="SUPFAM" id="SSF52540">
    <property type="entry name" value="P-loop containing nucleoside triphosphate hydrolases"/>
    <property type="match status" value="1"/>
</dbReference>
<dbReference type="Proteomes" id="UP000521032">
    <property type="component" value="Unassembled WGS sequence"/>
</dbReference>
<dbReference type="InterPro" id="IPR001650">
    <property type="entry name" value="Helicase_C-like"/>
</dbReference>
<dbReference type="CDD" id="cd18032">
    <property type="entry name" value="DEXHc_RE_I_III_res"/>
    <property type="match status" value="1"/>
</dbReference>
<dbReference type="GO" id="GO:0016887">
    <property type="term" value="F:ATP hydrolysis activity"/>
    <property type="evidence" value="ECO:0007669"/>
    <property type="project" value="TreeGrafter"/>
</dbReference>
<sequence>MDKSLLNSYERGFINKNSNKLTVYPPELIINNEHENLLTPILEEMDKCHDFMISVAFVTEGGLATLKAMLLKLKDKGISGRLVTSTYLNFNAPKVFKELRKIENLDVRITDIDGFHAKGYVFKNSEYTSMFIGSSNLTDTALKKNYEYNVKLTSLENGEVIQHFYQKFEDLWKTSKILDDNWIRSYTEIYKENKDKNNMISIVEDPSRYQYHHVEEQIISPNLMQANALESLYQLRDSGEHKGLIVSATGTGKTYLSAFDVMAFKPKKMLFIAHREQILKKSRDDYAGLLKENHTDFGIYSGNTKNTEAKYLFATIQTISQDHHLKQFSRDEFDYIIIDEAHRSAAGSYTKVLNYFRPKFLLGMTATPERTDDADIFRLFDYNIAYEIRLQQALEADILTSFHYFGVTDFDVDEDSDIDELSEESRIQNIVNKINYYGHSGETLRGLIFTANIKEAEMIAKSLANYGFRTKALTGSTSPEEREAAVQDLEDGFLDYIVTVDIFNEGVDIPSVNQVVMLRQTQSAIIFVQQLGRGLRKHDEKEFLTVIDFIGNYKNNYLIPVALTGDNSYNKDNLRKSIIGKNIVTGASTVNFEEVAKDRIFRSITSATVNSIRQLKSAFLNLKHKIGHEPNILEFYEDPDTPDLKVVFSKVKHYPEFLNKVGENKLELPERFSKILHFISHEIIDGKRLGEVILLEELVKGGISIKHLQMRLAALNLPYSEKDIDSLNRYLDLSFFTSQNVKKYKYPLLVRNGDELLPGNELKDMLNNESLSLHLEHLIHIGKKNAEHYDRTNPLTLYKKYTRRDFCRLLNWDTDESSTIYGYREKYDTLPIFITYHKDKTKVDTQLYEDELLDPYTLHWFTRPGTLKSKEIESLIKNHEHHGLPIFIFIKKDDDEGTDFYYLGKADIDIKTITETTMPQTGKNVVTMNMQLQKPVKHELYNYLETKIES</sequence>
<dbReference type="PROSITE" id="PS51192">
    <property type="entry name" value="HELICASE_ATP_BIND_1"/>
    <property type="match status" value="1"/>
</dbReference>
<dbReference type="Pfam" id="PF11907">
    <property type="entry name" value="DUF3427"/>
    <property type="match status" value="1"/>
</dbReference>
<keyword evidence="4" id="KW-1185">Reference proteome</keyword>
<name>A0A6V7R934_9BACL</name>
<evidence type="ECO:0000259" key="1">
    <source>
        <dbReference type="PROSITE" id="PS51192"/>
    </source>
</evidence>
<dbReference type="CDD" id="cd09204">
    <property type="entry name" value="PLDc_N_DEXD_b2"/>
    <property type="match status" value="1"/>
</dbReference>
<dbReference type="InterPro" id="IPR014001">
    <property type="entry name" value="Helicase_ATP-bd"/>
</dbReference>
<dbReference type="GO" id="GO:0005524">
    <property type="term" value="F:ATP binding"/>
    <property type="evidence" value="ECO:0007669"/>
    <property type="project" value="InterPro"/>
</dbReference>
<dbReference type="Pfam" id="PF26350">
    <property type="entry name" value="DUF8090"/>
    <property type="match status" value="1"/>
</dbReference>
<reference evidence="3 4" key="1">
    <citation type="submission" date="2020-07" db="EMBL/GenBank/DDBJ databases">
        <authorList>
            <person name="Criscuolo A."/>
        </authorList>
    </citation>
    <scope>NUCLEOTIDE SEQUENCE [LARGE SCALE GENOMIC DNA]</scope>
    <source>
        <strain evidence="4">CIP 111030</strain>
    </source>
</reference>
<dbReference type="SUPFAM" id="SSF56024">
    <property type="entry name" value="Phospholipase D/nuclease"/>
    <property type="match status" value="1"/>
</dbReference>
<dbReference type="SMART" id="SM00490">
    <property type="entry name" value="HELICc"/>
    <property type="match status" value="1"/>
</dbReference>
<gene>
    <name evidence="3" type="primary">uvrB_2</name>
    <name evidence="3" type="ORF">JEOSCH030_00576</name>
</gene>
<evidence type="ECO:0000313" key="3">
    <source>
        <dbReference type="EMBL" id="CAD2073871.1"/>
    </source>
</evidence>
<evidence type="ECO:0000259" key="2">
    <source>
        <dbReference type="PROSITE" id="PS51194"/>
    </source>
</evidence>
<dbReference type="Pfam" id="PF00271">
    <property type="entry name" value="Helicase_C"/>
    <property type="match status" value="1"/>
</dbReference>
<dbReference type="InterPro" id="IPR021835">
    <property type="entry name" value="DUF3427"/>
</dbReference>
<dbReference type="EMBL" id="CAJEWE010000007">
    <property type="protein sequence ID" value="CAD2073871.1"/>
    <property type="molecule type" value="Genomic_DNA"/>
</dbReference>
<protein>
    <submittedName>
        <fullName evidence="3">UvrABC system protein B</fullName>
    </submittedName>
</protein>
<feature type="domain" description="Helicase ATP-binding" evidence="1">
    <location>
        <begin position="234"/>
        <end position="386"/>
    </location>
</feature>
<proteinExistence type="predicted"/>
<dbReference type="InterPro" id="IPR027417">
    <property type="entry name" value="P-loop_NTPase"/>
</dbReference>
<comment type="caution">
    <text evidence="3">The sequence shown here is derived from an EMBL/GenBank/DDBJ whole genome shotgun (WGS) entry which is preliminary data.</text>
</comment>
<dbReference type="GO" id="GO:0003677">
    <property type="term" value="F:DNA binding"/>
    <property type="evidence" value="ECO:0007669"/>
    <property type="project" value="InterPro"/>
</dbReference>
<organism evidence="3 4">
    <name type="scientific">Phocicoccus schoeneichii</name>
    <dbReference type="NCBI Taxonomy" id="1812261"/>
    <lineage>
        <taxon>Bacteria</taxon>
        <taxon>Bacillati</taxon>
        <taxon>Bacillota</taxon>
        <taxon>Bacilli</taxon>
        <taxon>Bacillales</taxon>
        <taxon>Salinicoccaceae</taxon>
        <taxon>Phocicoccus</taxon>
    </lineage>
</organism>
<dbReference type="InterPro" id="IPR058403">
    <property type="entry name" value="DUF8090"/>
</dbReference>
<dbReference type="CDD" id="cd18799">
    <property type="entry name" value="SF2_C_EcoAI-like"/>
    <property type="match status" value="1"/>
</dbReference>
<dbReference type="Pfam" id="PF04851">
    <property type="entry name" value="ResIII"/>
    <property type="match status" value="1"/>
</dbReference>
<dbReference type="PANTHER" id="PTHR47962">
    <property type="entry name" value="ATP-DEPENDENT HELICASE LHR-RELATED-RELATED"/>
    <property type="match status" value="1"/>
</dbReference>
<dbReference type="SMART" id="SM00487">
    <property type="entry name" value="DEXDc"/>
    <property type="match status" value="1"/>
</dbReference>
<dbReference type="InterPro" id="IPR052511">
    <property type="entry name" value="ATP-dep_Helicase"/>
</dbReference>
<dbReference type="Gene3D" id="3.40.50.300">
    <property type="entry name" value="P-loop containing nucleotide triphosphate hydrolases"/>
    <property type="match status" value="2"/>
</dbReference>
<dbReference type="PROSITE" id="PS51194">
    <property type="entry name" value="HELICASE_CTER"/>
    <property type="match status" value="1"/>
</dbReference>
<feature type="domain" description="Helicase C-terminal" evidence="2">
    <location>
        <begin position="413"/>
        <end position="596"/>
    </location>
</feature>
<dbReference type="Pfam" id="PF13091">
    <property type="entry name" value="PLDc_2"/>
    <property type="match status" value="1"/>
</dbReference>
<dbReference type="RefSeq" id="WP_186085835.1">
    <property type="nucleotide sequence ID" value="NZ_BMDB01000002.1"/>
</dbReference>
<dbReference type="PANTHER" id="PTHR47962:SF4">
    <property type="entry name" value="HELICASE"/>
    <property type="match status" value="1"/>
</dbReference>
<dbReference type="Gene3D" id="3.30.870.10">
    <property type="entry name" value="Endonuclease Chain A"/>
    <property type="match status" value="1"/>
</dbReference>
<dbReference type="InterPro" id="IPR006935">
    <property type="entry name" value="Helicase/UvrB_N"/>
</dbReference>
<evidence type="ECO:0000313" key="4">
    <source>
        <dbReference type="Proteomes" id="UP000521032"/>
    </source>
</evidence>
<dbReference type="InterPro" id="IPR025202">
    <property type="entry name" value="PLD-like_dom"/>
</dbReference>
<dbReference type="AlphaFoldDB" id="A0A6V7R934"/>